<dbReference type="STRING" id="244447.ENSCSEP00000005195"/>
<dbReference type="InterPro" id="IPR032675">
    <property type="entry name" value="LRR_dom_sf"/>
</dbReference>
<dbReference type="GO" id="GO:0005615">
    <property type="term" value="C:extracellular space"/>
    <property type="evidence" value="ECO:0007669"/>
    <property type="project" value="TreeGrafter"/>
</dbReference>
<reference evidence="7" key="2">
    <citation type="submission" date="2015-01" db="EMBL/GenBank/DDBJ databases">
        <title>Molecular Cloning, Characterization and Expression of TLR5S of Half-smooth Tongue Sole (Cynoglossus semilaevis).</title>
        <authorList>
            <person name="Chen S."/>
            <person name="Zhang W."/>
            <person name="Xiang J."/>
        </authorList>
    </citation>
    <scope>NUCLEOTIDE SEQUENCE</scope>
</reference>
<dbReference type="InterPro" id="IPR003591">
    <property type="entry name" value="Leu-rich_rpt_typical-subtyp"/>
</dbReference>
<evidence type="ECO:0000313" key="6">
    <source>
        <dbReference type="EMBL" id="ALS35346.1"/>
    </source>
</evidence>
<evidence type="ECO:0000256" key="4">
    <source>
        <dbReference type="SAM" id="SignalP"/>
    </source>
</evidence>
<accession>A0A0U2X3U5</accession>
<dbReference type="OMA" id="DQICEPD"/>
<evidence type="ECO:0000313" key="7">
    <source>
        <dbReference type="EMBL" id="ALS35347.1"/>
    </source>
</evidence>
<protein>
    <submittedName>
        <fullName evidence="5 8">Toll-like receptor 5</fullName>
    </submittedName>
    <submittedName>
        <fullName evidence="6">Toll-like receptor 5S protein isoform X2</fullName>
    </submittedName>
    <submittedName>
        <fullName evidence="7">Toll-like receptor 5S protein isoform X3</fullName>
    </submittedName>
</protein>
<dbReference type="OrthoDB" id="6160824at2759"/>
<evidence type="ECO:0000313" key="5">
    <source>
        <dbReference type="EMBL" id="ALS35345.1"/>
    </source>
</evidence>
<dbReference type="SMART" id="SM00369">
    <property type="entry name" value="LRR_TYP"/>
    <property type="match status" value="10"/>
</dbReference>
<keyword evidence="9" id="KW-1185">Reference proteome</keyword>
<dbReference type="RefSeq" id="XP_008311551.1">
    <property type="nucleotide sequence ID" value="XM_008313329.3"/>
</dbReference>
<dbReference type="PROSITE" id="PS51450">
    <property type="entry name" value="LRR"/>
    <property type="match status" value="6"/>
</dbReference>
<evidence type="ECO:0000313" key="9">
    <source>
        <dbReference type="Proteomes" id="UP000265120"/>
    </source>
</evidence>
<keyword evidence="1" id="KW-0433">Leucine-rich repeat</keyword>
<dbReference type="Gene3D" id="3.80.10.10">
    <property type="entry name" value="Ribonuclease Inhibitor"/>
    <property type="match status" value="3"/>
</dbReference>
<dbReference type="EMBL" id="KP714714">
    <property type="protein sequence ID" value="ALS35345.1"/>
    <property type="molecule type" value="mRNA"/>
</dbReference>
<dbReference type="RefSeq" id="NP_001315161.1">
    <property type="nucleotide sequence ID" value="NM_001328232.1"/>
</dbReference>
<dbReference type="Ensembl" id="ENSCSET00000005254.1">
    <property type="protein sequence ID" value="ENSCSEP00000005195.1"/>
    <property type="gene ID" value="ENSCSEG00000003350.1"/>
</dbReference>
<proteinExistence type="evidence at transcript level"/>
<dbReference type="GeneID" id="103381117"/>
<dbReference type="GO" id="GO:0031012">
    <property type="term" value="C:extracellular matrix"/>
    <property type="evidence" value="ECO:0007669"/>
    <property type="project" value="TreeGrafter"/>
</dbReference>
<feature type="signal peptide" evidence="4">
    <location>
        <begin position="1"/>
        <end position="20"/>
    </location>
</feature>
<evidence type="ECO:0000256" key="1">
    <source>
        <dbReference type="ARBA" id="ARBA00022614"/>
    </source>
</evidence>
<reference evidence="8 9" key="1">
    <citation type="journal article" date="2014" name="Nat. Genet.">
        <title>Whole-genome sequence of a flatfish provides insights into ZW sex chromosome evolution and adaptation to a benthic lifestyle.</title>
        <authorList>
            <person name="Chen S."/>
            <person name="Zhang G."/>
            <person name="Shao C."/>
            <person name="Huang Q."/>
            <person name="Liu G."/>
            <person name="Zhang P."/>
            <person name="Song W."/>
            <person name="An N."/>
            <person name="Chalopin D."/>
            <person name="Volff J.N."/>
            <person name="Hong Y."/>
            <person name="Li Q."/>
            <person name="Sha Z."/>
            <person name="Zhou H."/>
            <person name="Xie M."/>
            <person name="Yu Q."/>
            <person name="Liu Y."/>
            <person name="Xiang H."/>
            <person name="Wang N."/>
            <person name="Wu K."/>
            <person name="Yang C."/>
            <person name="Zhou Q."/>
            <person name="Liao X."/>
            <person name="Yang L."/>
            <person name="Hu Q."/>
            <person name="Zhang J."/>
            <person name="Meng L."/>
            <person name="Jin L."/>
            <person name="Tian Y."/>
            <person name="Lian J."/>
            <person name="Yang J."/>
            <person name="Miao G."/>
            <person name="Liu S."/>
            <person name="Liang Z."/>
            <person name="Yan F."/>
            <person name="Li Y."/>
            <person name="Sun B."/>
            <person name="Zhang H."/>
            <person name="Zhang J."/>
            <person name="Zhu Y."/>
            <person name="Du M."/>
            <person name="Zhao Y."/>
            <person name="Schartl M."/>
            <person name="Tang Q."/>
            <person name="Wang J."/>
        </authorList>
    </citation>
    <scope>NUCLEOTIDE SEQUENCE</scope>
</reference>
<evidence type="ECO:0000256" key="2">
    <source>
        <dbReference type="ARBA" id="ARBA00022729"/>
    </source>
</evidence>
<dbReference type="KEGG" id="csem:103381117"/>
<name>A0A0U2X3U5_CYNSE</name>
<feature type="chain" id="PRO_5007437355" evidence="4">
    <location>
        <begin position="21"/>
        <end position="649"/>
    </location>
</feature>
<keyword evidence="2 4" id="KW-0732">Signal</keyword>
<dbReference type="Proteomes" id="UP000265120">
    <property type="component" value="Chromosome 7"/>
</dbReference>
<dbReference type="AlphaFoldDB" id="A0A0U2X3U5"/>
<evidence type="ECO:0000313" key="8">
    <source>
        <dbReference type="Ensembl" id="ENSCSEP00000005195.1"/>
    </source>
</evidence>
<dbReference type="PANTHER" id="PTHR24373">
    <property type="entry name" value="SLIT RELATED LEUCINE-RICH REPEAT NEURONAL PROTEIN"/>
    <property type="match status" value="1"/>
</dbReference>
<dbReference type="FunFam" id="3.80.10.10:FF:000306">
    <property type="entry name" value="Toll-like receptor 5"/>
    <property type="match status" value="1"/>
</dbReference>
<dbReference type="InterPro" id="IPR050328">
    <property type="entry name" value="Dev_Immune_Receptor"/>
</dbReference>
<keyword evidence="7" id="KW-0675">Receptor</keyword>
<dbReference type="SMART" id="SM00365">
    <property type="entry name" value="LRR_SD22"/>
    <property type="match status" value="5"/>
</dbReference>
<keyword evidence="3" id="KW-0677">Repeat</keyword>
<dbReference type="SMR" id="A0A0U2X3U5"/>
<dbReference type="EMBL" id="KP714715">
    <property type="protein sequence ID" value="ALS35346.1"/>
    <property type="molecule type" value="mRNA"/>
</dbReference>
<sequence>MRLLCLQLLSICVVLQVNLSHSKCYISGSRAQCLFLSNTWLPLLPPGLTYLYVSVRHLPEINSTYLSGLTQLEELYLDRIHRSMVIRNDAFVAQSRLKKLVLSGNRDLQLEPRAFVGLSSLQELDLSHCSLNESILQEEYLQPLSSLETLHLSGNHIRRLQPAKFFANMSSFKYLDLRLNRIVQLCESDLTAFRGKHFNTLNLESGLRPGGLSNRSLDWKTCGNPFREMSFQSIDLSNNGLSMSQIKHFLRAIEGTKISHLKLSGHVGKGFSFNNLPDPDNSTFEGLRNSTLQILDLSKNRIFALRHGVFNPLREAKLIDISQNRVNEIHRNAFEGLQDQLKTLNLSHNLLGEIYSYTFHFLTNLEVLDLSHNNIGVLGYKAFSGLPKLKTLLFTGNALRDLGFPASLPSLHDLRLNDNRLTHRFMSNVAQFAANVTYLDISDNRVTDLESVYSLVSQLHHLQHFNFGGNAINLCSRHSSVGPNRLQVLDLHGNSLQSIWSQHRCQAVFDDMKHVKTLSLRDNKLEFVPWNIFKGMTSVVAIDLSSNLLTYLIPGVFPKHLKTLDLSNNFIASPDPAAFQTLSFLELNMNRFLCDSNLKSFLTWLNQTHVHLMSIHDVLKCAFPPSFRDVPVLRYAAQAKLLEENVHPV</sequence>
<evidence type="ECO:0000256" key="3">
    <source>
        <dbReference type="ARBA" id="ARBA00022737"/>
    </source>
</evidence>
<dbReference type="EMBL" id="KP714716">
    <property type="protein sequence ID" value="ALS35347.1"/>
    <property type="molecule type" value="mRNA"/>
</dbReference>
<dbReference type="Pfam" id="PF13855">
    <property type="entry name" value="LRR_8"/>
    <property type="match status" value="5"/>
</dbReference>
<dbReference type="GeneTree" id="ENSGT00940000162464"/>
<dbReference type="InterPro" id="IPR001611">
    <property type="entry name" value="Leu-rich_rpt"/>
</dbReference>
<organism evidence="7">
    <name type="scientific">Cynoglossus semilaevis</name>
    <name type="common">Tongue sole</name>
    <dbReference type="NCBI Taxonomy" id="244447"/>
    <lineage>
        <taxon>Eukaryota</taxon>
        <taxon>Metazoa</taxon>
        <taxon>Chordata</taxon>
        <taxon>Craniata</taxon>
        <taxon>Vertebrata</taxon>
        <taxon>Euteleostomi</taxon>
        <taxon>Actinopterygii</taxon>
        <taxon>Neopterygii</taxon>
        <taxon>Teleostei</taxon>
        <taxon>Neoteleostei</taxon>
        <taxon>Acanthomorphata</taxon>
        <taxon>Carangaria</taxon>
        <taxon>Pleuronectiformes</taxon>
        <taxon>Pleuronectoidei</taxon>
        <taxon>Cynoglossidae</taxon>
        <taxon>Cynoglossinae</taxon>
        <taxon>Cynoglossus</taxon>
    </lineage>
</organism>
<dbReference type="PRINTS" id="PR00019">
    <property type="entry name" value="LEURICHRPT"/>
</dbReference>
<dbReference type="Pfam" id="PF00560">
    <property type="entry name" value="LRR_1"/>
    <property type="match status" value="2"/>
</dbReference>
<dbReference type="PANTHER" id="PTHR24373:SF370">
    <property type="entry name" value="FISH-LIPS, ISOFORM E"/>
    <property type="match status" value="1"/>
</dbReference>
<dbReference type="SUPFAM" id="SSF52058">
    <property type="entry name" value="L domain-like"/>
    <property type="match status" value="2"/>
</dbReference>
<reference evidence="8" key="3">
    <citation type="submission" date="2025-05" db="UniProtKB">
        <authorList>
            <consortium name="Ensembl"/>
        </authorList>
    </citation>
    <scope>IDENTIFICATION</scope>
</reference>